<evidence type="ECO:0000313" key="2">
    <source>
        <dbReference type="EMBL" id="KAJ1144276.1"/>
    </source>
</evidence>
<reference evidence="2" key="1">
    <citation type="journal article" date="2022" name="bioRxiv">
        <title>Sequencing and chromosome-scale assembly of the giantPleurodeles waltlgenome.</title>
        <authorList>
            <person name="Brown T."/>
            <person name="Elewa A."/>
            <person name="Iarovenko S."/>
            <person name="Subramanian E."/>
            <person name="Araus A.J."/>
            <person name="Petzold A."/>
            <person name="Susuki M."/>
            <person name="Suzuki K.-i.T."/>
            <person name="Hayashi T."/>
            <person name="Toyoda A."/>
            <person name="Oliveira C."/>
            <person name="Osipova E."/>
            <person name="Leigh N.D."/>
            <person name="Simon A."/>
            <person name="Yun M.H."/>
        </authorList>
    </citation>
    <scope>NUCLEOTIDE SEQUENCE</scope>
    <source>
        <strain evidence="2">20211129_DDA</strain>
        <tissue evidence="2">Liver</tissue>
    </source>
</reference>
<accession>A0AAV7QUR3</accession>
<name>A0AAV7QUR3_PLEWA</name>
<sequence length="126" mass="13824">MWLGASTGRGRKSPDPFLQCPRGTNNRDLLEPIKEHASDEGGEDAEVKSGAGRQDAEEKEEANQGRDDQDLEAGATKETRPGEERVAEEEKVTWRDPGDVKEPTTSKEGHGLTRYVTACAIIWGQC</sequence>
<dbReference type="EMBL" id="JANPWB010000010">
    <property type="protein sequence ID" value="KAJ1144276.1"/>
    <property type="molecule type" value="Genomic_DNA"/>
</dbReference>
<dbReference type="AlphaFoldDB" id="A0AAV7QUR3"/>
<proteinExistence type="predicted"/>
<gene>
    <name evidence="2" type="ORF">NDU88_010577</name>
</gene>
<comment type="caution">
    <text evidence="2">The sequence shown here is derived from an EMBL/GenBank/DDBJ whole genome shotgun (WGS) entry which is preliminary data.</text>
</comment>
<evidence type="ECO:0000256" key="1">
    <source>
        <dbReference type="SAM" id="MobiDB-lite"/>
    </source>
</evidence>
<keyword evidence="3" id="KW-1185">Reference proteome</keyword>
<evidence type="ECO:0000313" key="3">
    <source>
        <dbReference type="Proteomes" id="UP001066276"/>
    </source>
</evidence>
<protein>
    <submittedName>
        <fullName evidence="2">Uncharacterized protein</fullName>
    </submittedName>
</protein>
<feature type="compositionally biased region" description="Basic and acidic residues" evidence="1">
    <location>
        <begin position="28"/>
        <end position="39"/>
    </location>
</feature>
<feature type="region of interest" description="Disordered" evidence="1">
    <location>
        <begin position="1"/>
        <end position="113"/>
    </location>
</feature>
<feature type="compositionally biased region" description="Basic and acidic residues" evidence="1">
    <location>
        <begin position="75"/>
        <end position="111"/>
    </location>
</feature>
<dbReference type="Proteomes" id="UP001066276">
    <property type="component" value="Chromosome 6"/>
</dbReference>
<organism evidence="2 3">
    <name type="scientific">Pleurodeles waltl</name>
    <name type="common">Iberian ribbed newt</name>
    <dbReference type="NCBI Taxonomy" id="8319"/>
    <lineage>
        <taxon>Eukaryota</taxon>
        <taxon>Metazoa</taxon>
        <taxon>Chordata</taxon>
        <taxon>Craniata</taxon>
        <taxon>Vertebrata</taxon>
        <taxon>Euteleostomi</taxon>
        <taxon>Amphibia</taxon>
        <taxon>Batrachia</taxon>
        <taxon>Caudata</taxon>
        <taxon>Salamandroidea</taxon>
        <taxon>Salamandridae</taxon>
        <taxon>Pleurodelinae</taxon>
        <taxon>Pleurodeles</taxon>
    </lineage>
</organism>